<dbReference type="RefSeq" id="WP_016114769.1">
    <property type="nucleotide sequence ID" value="NZ_CP189809.1"/>
</dbReference>
<dbReference type="Gene3D" id="3.40.198.10">
    <property type="entry name" value="Delta-endotoxin CytB-like"/>
    <property type="match status" value="1"/>
</dbReference>
<keyword evidence="2" id="KW-0800">Toxin</keyword>
<accession>A0A1Y3MEJ5</accession>
<dbReference type="GO" id="GO:0090729">
    <property type="term" value="F:toxin activity"/>
    <property type="evidence" value="ECO:0007669"/>
    <property type="project" value="UniProtKB-KW"/>
</dbReference>
<sequence length="204" mass="23540">MGNNHFHNVFTVKQEHLGQVLKLKKFFEELDMDFNDFTDPRTLVNVLESNRDINFLKSSQEAIIGGEALQISELIEKISNLIIKDILAFPTYHWGESINQDIVSQVTDAITNMFINLNKQDAEPWIFWYNTGSVFPRYTYNILIAIDTQDKDYLTDVLAISFDVLVVKKTKQEVCSFTVNDSAQCLIMMKHMLVGIKFEDVYPS</sequence>
<protein>
    <submittedName>
        <fullName evidence="5">Pesticidal protein</fullName>
    </submittedName>
</protein>
<evidence type="ECO:0000313" key="5">
    <source>
        <dbReference type="EMBL" id="OUM46012.1"/>
    </source>
</evidence>
<dbReference type="GO" id="GO:0030435">
    <property type="term" value="P:sporulation resulting in formation of a cellular spore"/>
    <property type="evidence" value="ECO:0007669"/>
    <property type="project" value="UniProtKB-KW"/>
</dbReference>
<dbReference type="EMBL" id="MWPX01000067">
    <property type="protein sequence ID" value="OUM46012.1"/>
    <property type="molecule type" value="Genomic_DNA"/>
</dbReference>
<dbReference type="GO" id="GO:0005576">
    <property type="term" value="C:extracellular region"/>
    <property type="evidence" value="ECO:0007669"/>
    <property type="project" value="InterPro"/>
</dbReference>
<comment type="similarity">
    <text evidence="1">Belongs to the cyt1/cyt2 endotoxin family.</text>
</comment>
<dbReference type="InterPro" id="IPR035918">
    <property type="entry name" value="CytB_endotoxin-like_sf"/>
</dbReference>
<comment type="caution">
    <text evidence="5">The sequence shown here is derived from an EMBL/GenBank/DDBJ whole genome shotgun (WGS) entry which is preliminary data.</text>
</comment>
<dbReference type="SUPFAM" id="SSF55676">
    <property type="entry name" value="CytB endotoxin-like"/>
    <property type="match status" value="1"/>
</dbReference>
<proteinExistence type="inferred from homology"/>
<reference evidence="5 6" key="1">
    <citation type="submission" date="2017-02" db="EMBL/GenBank/DDBJ databases">
        <title>Bacillus pseudomycoides isolate FSL K6-0042.</title>
        <authorList>
            <person name="Kovac J."/>
        </authorList>
    </citation>
    <scope>NUCLEOTIDE SEQUENCE [LARGE SCALE GENOMIC DNA]</scope>
    <source>
        <strain evidence="5 6">FSL K6-0042</strain>
    </source>
</reference>
<keyword evidence="4" id="KW-0843">Virulence</keyword>
<evidence type="ECO:0000256" key="2">
    <source>
        <dbReference type="ARBA" id="ARBA00022656"/>
    </source>
</evidence>
<organism evidence="5 6">
    <name type="scientific">Bacillus pseudomycoides</name>
    <dbReference type="NCBI Taxonomy" id="64104"/>
    <lineage>
        <taxon>Bacteria</taxon>
        <taxon>Bacillati</taxon>
        <taxon>Bacillota</taxon>
        <taxon>Bacilli</taxon>
        <taxon>Bacillales</taxon>
        <taxon>Bacillaceae</taxon>
        <taxon>Bacillus</taxon>
        <taxon>Bacillus cereus group</taxon>
    </lineage>
</organism>
<evidence type="ECO:0000256" key="4">
    <source>
        <dbReference type="ARBA" id="ARBA00023026"/>
    </source>
</evidence>
<name>A0A1Y3MEJ5_9BACI</name>
<gene>
    <name evidence="5" type="ORF">BW425_26150</name>
</gene>
<evidence type="ECO:0000256" key="3">
    <source>
        <dbReference type="ARBA" id="ARBA00022969"/>
    </source>
</evidence>
<keyword evidence="3" id="KW-0749">Sporulation</keyword>
<evidence type="ECO:0000313" key="6">
    <source>
        <dbReference type="Proteomes" id="UP000195321"/>
    </source>
</evidence>
<dbReference type="AlphaFoldDB" id="A0A1Y3MEJ5"/>
<dbReference type="Proteomes" id="UP000195321">
    <property type="component" value="Unassembled WGS sequence"/>
</dbReference>
<dbReference type="Pfam" id="PF01338">
    <property type="entry name" value="Bac_thur_toxin"/>
    <property type="match status" value="1"/>
</dbReference>
<evidence type="ECO:0000256" key="1">
    <source>
        <dbReference type="ARBA" id="ARBA00009676"/>
    </source>
</evidence>
<dbReference type="InterPro" id="IPR001615">
    <property type="entry name" value="Endotoxin_CytB"/>
</dbReference>